<dbReference type="PANTHER" id="PTHR13593:SF113">
    <property type="entry name" value="SI:DKEY-266F7.9"/>
    <property type="match status" value="1"/>
</dbReference>
<dbReference type="AlphaFoldDB" id="A0A9Y2AHT8"/>
<proteinExistence type="predicted"/>
<name>A0A9Y2AHT8_9FIRM</name>
<feature type="domain" description="Phosphatidylinositol-specific phospholipase C X" evidence="6">
    <location>
        <begin position="135"/>
        <end position="323"/>
    </location>
</feature>
<evidence type="ECO:0000256" key="3">
    <source>
        <dbReference type="ARBA" id="ARBA00019758"/>
    </source>
</evidence>
<dbReference type="EC" id="4.6.1.13" evidence="2"/>
<dbReference type="EMBL" id="CP120678">
    <property type="protein sequence ID" value="WIW70437.1"/>
    <property type="molecule type" value="Genomic_DNA"/>
</dbReference>
<evidence type="ECO:0000256" key="4">
    <source>
        <dbReference type="ARBA" id="ARBA00030474"/>
    </source>
</evidence>
<evidence type="ECO:0000313" key="8">
    <source>
        <dbReference type="Proteomes" id="UP001243623"/>
    </source>
</evidence>
<dbReference type="PANTHER" id="PTHR13593">
    <property type="match status" value="1"/>
</dbReference>
<organism evidence="7 8">
    <name type="scientific">Selenobaculum gibii</name>
    <dbReference type="NCBI Taxonomy" id="3054208"/>
    <lineage>
        <taxon>Bacteria</taxon>
        <taxon>Bacillati</taxon>
        <taxon>Bacillota</taxon>
        <taxon>Negativicutes</taxon>
        <taxon>Selenomonadales</taxon>
        <taxon>Selenomonadaceae</taxon>
        <taxon>Selenobaculum</taxon>
    </lineage>
</organism>
<evidence type="ECO:0000256" key="1">
    <source>
        <dbReference type="ARBA" id="ARBA00001316"/>
    </source>
</evidence>
<evidence type="ECO:0000256" key="2">
    <source>
        <dbReference type="ARBA" id="ARBA00012581"/>
    </source>
</evidence>
<dbReference type="InterPro" id="IPR051057">
    <property type="entry name" value="PI-PLC_domain"/>
</dbReference>
<protein>
    <recommendedName>
        <fullName evidence="3">1-phosphatidylinositol phosphodiesterase</fullName>
        <ecNumber evidence="2">4.6.1.13</ecNumber>
    </recommendedName>
    <alternativeName>
        <fullName evidence="4">Phosphatidylinositol diacylglycerol-lyase</fullName>
    </alternativeName>
    <alternativeName>
        <fullName evidence="5">Phosphatidylinositol-specific phospholipase C</fullName>
    </alternativeName>
</protein>
<dbReference type="KEGG" id="sgbi:P3F81_11180"/>
<dbReference type="GO" id="GO:0004436">
    <property type="term" value="F:phosphatidylinositol diacylglycerol-lyase activity"/>
    <property type="evidence" value="ECO:0007669"/>
    <property type="project" value="UniProtKB-EC"/>
</dbReference>
<evidence type="ECO:0000256" key="5">
    <source>
        <dbReference type="ARBA" id="ARBA00030782"/>
    </source>
</evidence>
<dbReference type="SUPFAM" id="SSF51695">
    <property type="entry name" value="PLC-like phosphodiesterases"/>
    <property type="match status" value="1"/>
</dbReference>
<gene>
    <name evidence="7" type="ORF">P3F81_11180</name>
</gene>
<dbReference type="GO" id="GO:0008081">
    <property type="term" value="F:phosphoric diester hydrolase activity"/>
    <property type="evidence" value="ECO:0007669"/>
    <property type="project" value="InterPro"/>
</dbReference>
<dbReference type="SMART" id="SM00148">
    <property type="entry name" value="PLCXc"/>
    <property type="match status" value="1"/>
</dbReference>
<keyword evidence="8" id="KW-1185">Reference proteome</keyword>
<dbReference type="Proteomes" id="UP001243623">
    <property type="component" value="Chromosome"/>
</dbReference>
<evidence type="ECO:0000259" key="6">
    <source>
        <dbReference type="SMART" id="SM00148"/>
    </source>
</evidence>
<dbReference type="GO" id="GO:0006629">
    <property type="term" value="P:lipid metabolic process"/>
    <property type="evidence" value="ECO:0007669"/>
    <property type="project" value="InterPro"/>
</dbReference>
<reference evidence="7" key="1">
    <citation type="submission" date="2023-03" db="EMBL/GenBank/DDBJ databases">
        <title>Selenobaculum gbiensis gen. nov. sp. nov., a new bacterium isolated from the gut microbiota of IBD patient.</title>
        <authorList>
            <person name="Yeo S."/>
            <person name="Park H."/>
            <person name="Huh C.S."/>
        </authorList>
    </citation>
    <scope>NUCLEOTIDE SEQUENCE</scope>
    <source>
        <strain evidence="7">ICN-92133</strain>
    </source>
</reference>
<sequence>MTLHIQNETGFDLAFVRNEIEHGKYNANPPKKISRCETGTFKVGNKTGAKVGPKGSITYQLIYTENIYVELTFYWDHPFSASASTYEVASNPPWFASYCLEPGSPVGHDQEVTYITRLNDYCFDPKEWMRQIAKSKANVKLRELFIPGSHDSGTYNINYYSALTLDYENWIIPLGSIVGASQGWAKAQNNSIIDQLNAGIRYFDLRFSNGIYATAPVTGARFTYIGPDDPIPMIGNPPRPVSNIVRKKVFLCHSFASVEPKTVFNDVKTFIDAHSKEIVFINIQHIYNFSHEDCQIFIQQLHDMLGDKMLQRPTNKTLDLTVKDVLANGKQIILFIDQVHTVNISGKAESGTDFNKTFSDIFESNKFIWSATEFLDNPYPNTCKVSELKTKMLNNISSDTNKFSVLQGIITPDTSFPAKEDIAYQNAITGRYPKTLEELGNEVSPKVIAWVNNEWFDKPINIVIIDWVCTSIMTQVCYMINKYHITENK</sequence>
<comment type="catalytic activity">
    <reaction evidence="1">
        <text>a 1,2-diacyl-sn-glycero-3-phospho-(1D-myo-inositol) = 1D-myo-inositol 1,2-cyclic phosphate + a 1,2-diacyl-sn-glycerol</text>
        <dbReference type="Rhea" id="RHEA:17093"/>
        <dbReference type="ChEBI" id="CHEBI:17815"/>
        <dbReference type="ChEBI" id="CHEBI:57880"/>
        <dbReference type="ChEBI" id="CHEBI:58484"/>
        <dbReference type="EC" id="4.6.1.13"/>
    </reaction>
</comment>
<dbReference type="CDD" id="cd08587">
    <property type="entry name" value="PI-PLCXDc_like"/>
    <property type="match status" value="1"/>
</dbReference>
<dbReference type="Gene3D" id="2.60.270.50">
    <property type="match status" value="1"/>
</dbReference>
<dbReference type="Gene3D" id="3.20.20.190">
    <property type="entry name" value="Phosphatidylinositol (PI) phosphodiesterase"/>
    <property type="match status" value="1"/>
</dbReference>
<evidence type="ECO:0000313" key="7">
    <source>
        <dbReference type="EMBL" id="WIW70437.1"/>
    </source>
</evidence>
<dbReference type="RefSeq" id="WP_147669688.1">
    <property type="nucleotide sequence ID" value="NZ_CP120678.1"/>
</dbReference>
<dbReference type="InterPro" id="IPR017946">
    <property type="entry name" value="PLC-like_Pdiesterase_TIM-brl"/>
</dbReference>
<accession>A0A9Y2AHT8</accession>
<dbReference type="PROSITE" id="PS50007">
    <property type="entry name" value="PIPLC_X_DOMAIN"/>
    <property type="match status" value="1"/>
</dbReference>
<dbReference type="InterPro" id="IPR000909">
    <property type="entry name" value="PLipase_C_PInositol-sp_X_dom"/>
</dbReference>